<reference evidence="1" key="1">
    <citation type="submission" date="2020-03" db="EMBL/GenBank/DDBJ databases">
        <authorList>
            <person name="Guo F."/>
        </authorList>
    </citation>
    <scope>NUCLEOTIDE SEQUENCE</scope>
    <source>
        <strain evidence="1">JCM 30134</strain>
    </source>
</reference>
<proteinExistence type="predicted"/>
<organism evidence="1 2">
    <name type="scientific">Pseudomaricurvus hydrocarbonicus</name>
    <dbReference type="NCBI Taxonomy" id="1470433"/>
    <lineage>
        <taxon>Bacteria</taxon>
        <taxon>Pseudomonadati</taxon>
        <taxon>Pseudomonadota</taxon>
        <taxon>Gammaproteobacteria</taxon>
        <taxon>Cellvibrionales</taxon>
        <taxon>Cellvibrionaceae</taxon>
        <taxon>Pseudomaricurvus</taxon>
    </lineage>
</organism>
<name>A0A9E5MJW9_9GAMM</name>
<dbReference type="Proteomes" id="UP000787472">
    <property type="component" value="Unassembled WGS sequence"/>
</dbReference>
<gene>
    <name evidence="1" type="ORF">G8770_03275</name>
</gene>
<keyword evidence="2" id="KW-1185">Reference proteome</keyword>
<dbReference type="EMBL" id="JAAONZ010000002">
    <property type="protein sequence ID" value="NHO64567.1"/>
    <property type="molecule type" value="Genomic_DNA"/>
</dbReference>
<sequence length="53" mass="5785">MLVNDAKHVAIDETPGLDILNKVLARSGCLFGEQLKLYGALGQGKFNVHTHNH</sequence>
<accession>A0A9E5MJW9</accession>
<evidence type="ECO:0000313" key="1">
    <source>
        <dbReference type="EMBL" id="NHO64567.1"/>
    </source>
</evidence>
<dbReference type="AlphaFoldDB" id="A0A9E5MJW9"/>
<dbReference type="RefSeq" id="WP_167181733.1">
    <property type="nucleotide sequence ID" value="NZ_JAAONZ010000002.1"/>
</dbReference>
<comment type="caution">
    <text evidence="1">The sequence shown here is derived from an EMBL/GenBank/DDBJ whole genome shotgun (WGS) entry which is preliminary data.</text>
</comment>
<evidence type="ECO:0000313" key="2">
    <source>
        <dbReference type="Proteomes" id="UP000787472"/>
    </source>
</evidence>
<protein>
    <submittedName>
        <fullName evidence="1">Uncharacterized protein</fullName>
    </submittedName>
</protein>